<feature type="transmembrane region" description="Helical" evidence="1">
    <location>
        <begin position="75"/>
        <end position="99"/>
    </location>
</feature>
<keyword evidence="1" id="KW-0472">Membrane</keyword>
<feature type="transmembrane region" description="Helical" evidence="1">
    <location>
        <begin position="44"/>
        <end position="63"/>
    </location>
</feature>
<evidence type="ECO:0000313" key="2">
    <source>
        <dbReference type="EMBL" id="CAG6743944.1"/>
    </source>
</evidence>
<keyword evidence="1" id="KW-1133">Transmembrane helix</keyword>
<name>A0A8D8ZAC7_9HEMI</name>
<organism evidence="2">
    <name type="scientific">Cacopsylla melanoneura</name>
    <dbReference type="NCBI Taxonomy" id="428564"/>
    <lineage>
        <taxon>Eukaryota</taxon>
        <taxon>Metazoa</taxon>
        <taxon>Ecdysozoa</taxon>
        <taxon>Arthropoda</taxon>
        <taxon>Hexapoda</taxon>
        <taxon>Insecta</taxon>
        <taxon>Pterygota</taxon>
        <taxon>Neoptera</taxon>
        <taxon>Paraneoptera</taxon>
        <taxon>Hemiptera</taxon>
        <taxon>Sternorrhyncha</taxon>
        <taxon>Psylloidea</taxon>
        <taxon>Psyllidae</taxon>
        <taxon>Psyllinae</taxon>
        <taxon>Cacopsylla</taxon>
    </lineage>
</organism>
<evidence type="ECO:0000256" key="1">
    <source>
        <dbReference type="SAM" id="Phobius"/>
    </source>
</evidence>
<feature type="transmembrane region" description="Helical" evidence="1">
    <location>
        <begin position="119"/>
        <end position="140"/>
    </location>
</feature>
<sequence>MTQSQGGQWTGHPVDCRSIIQHPLWSSLELPITFFISPGGSHHVYGSFFLIPILFLSLIIIFLSFSSFPSPSHHLLLFLFLSLFSSSSSSFSFSLSSSFSRILYLVLAIQFRIMYTLLHYLYFTYFFFLIPYVILGTLIWNIKLFREIYITEKTYPIYQQAWKPM</sequence>
<accession>A0A8D8ZAC7</accession>
<keyword evidence="1" id="KW-0812">Transmembrane</keyword>
<protein>
    <submittedName>
        <fullName evidence="2">Uncharacterized protein</fullName>
    </submittedName>
</protein>
<dbReference type="AlphaFoldDB" id="A0A8D8ZAC7"/>
<proteinExistence type="predicted"/>
<reference evidence="2" key="1">
    <citation type="submission" date="2021-05" db="EMBL/GenBank/DDBJ databases">
        <authorList>
            <person name="Alioto T."/>
            <person name="Alioto T."/>
            <person name="Gomez Garrido J."/>
        </authorList>
    </citation>
    <scope>NUCLEOTIDE SEQUENCE</scope>
</reference>
<dbReference type="EMBL" id="HBUF01456995">
    <property type="protein sequence ID" value="CAG6743944.1"/>
    <property type="molecule type" value="Transcribed_RNA"/>
</dbReference>